<gene>
    <name evidence="1" type="ORF">PhaeoP13_01755</name>
</gene>
<sequence>MVRKFRTTHVAMNARNLIQALGGYRSVGVRLGKSPTTVHTHMQEGVLPAAWYDALCQIARESDVVEPPRSLFSFLQVGDSSSGEAAI</sequence>
<protein>
    <submittedName>
        <fullName evidence="1">Uncharacterized protein</fullName>
    </submittedName>
</protein>
<dbReference type="Proteomes" id="UP000218606">
    <property type="component" value="Chromosome"/>
</dbReference>
<organism evidence="1 2">
    <name type="scientific">Phaeobacter piscinae</name>
    <dbReference type="NCBI Taxonomy" id="1580596"/>
    <lineage>
        <taxon>Bacteria</taxon>
        <taxon>Pseudomonadati</taxon>
        <taxon>Pseudomonadota</taxon>
        <taxon>Alphaproteobacteria</taxon>
        <taxon>Rhodobacterales</taxon>
        <taxon>Roseobacteraceae</taxon>
        <taxon>Phaeobacter</taxon>
    </lineage>
</organism>
<accession>A0AAN1GR82</accession>
<dbReference type="EMBL" id="CP010767">
    <property type="protein sequence ID" value="ATG43692.1"/>
    <property type="molecule type" value="Genomic_DNA"/>
</dbReference>
<evidence type="ECO:0000313" key="1">
    <source>
        <dbReference type="EMBL" id="ATG43692.1"/>
    </source>
</evidence>
<name>A0AAN1GR82_9RHOB</name>
<evidence type="ECO:0000313" key="2">
    <source>
        <dbReference type="Proteomes" id="UP000218606"/>
    </source>
</evidence>
<dbReference type="AlphaFoldDB" id="A0AAN1GR82"/>
<proteinExistence type="predicted"/>
<reference evidence="1 2" key="1">
    <citation type="journal article" date="2017" name="Front. Microbiol.">
        <title>Phaeobacter piscinae sp. nov., a species of the Roseobacter group and potential aquaculture probiont.</title>
        <authorList>
            <person name="Sonnenschein E.C."/>
            <person name="Phippen C.B.W."/>
            <person name="Nielsen K.F."/>
            <person name="Mateiu R.V."/>
            <person name="Melchiorsen J."/>
            <person name="Gram L."/>
            <person name="Overmann J."/>
            <person name="Freese H.M."/>
        </authorList>
    </citation>
    <scope>NUCLEOTIDE SEQUENCE [LARGE SCALE GENOMIC DNA]</scope>
    <source>
        <strain evidence="1 2">P13</strain>
    </source>
</reference>